<keyword evidence="1" id="KW-1133">Transmembrane helix</keyword>
<organism evidence="2 3">
    <name type="scientific">Halorussus aquaticus</name>
    <dbReference type="NCBI Taxonomy" id="2953748"/>
    <lineage>
        <taxon>Archaea</taxon>
        <taxon>Methanobacteriati</taxon>
        <taxon>Methanobacteriota</taxon>
        <taxon>Stenosarchaea group</taxon>
        <taxon>Halobacteria</taxon>
        <taxon>Halobacteriales</taxon>
        <taxon>Haladaptataceae</taxon>
        <taxon>Halorussus</taxon>
    </lineage>
</organism>
<dbReference type="RefSeq" id="WP_256568004.1">
    <property type="nucleotide sequence ID" value="NZ_CP100401.1"/>
</dbReference>
<evidence type="ECO:0000313" key="3">
    <source>
        <dbReference type="Proteomes" id="UP001595945"/>
    </source>
</evidence>
<dbReference type="Proteomes" id="UP001595945">
    <property type="component" value="Unassembled WGS sequence"/>
</dbReference>
<comment type="caution">
    <text evidence="2">The sequence shown here is derived from an EMBL/GenBank/DDBJ whole genome shotgun (WGS) entry which is preliminary data.</text>
</comment>
<dbReference type="EMBL" id="JBHSHT010000001">
    <property type="protein sequence ID" value="MFC4823917.1"/>
    <property type="molecule type" value="Genomic_DNA"/>
</dbReference>
<evidence type="ECO:0000256" key="1">
    <source>
        <dbReference type="SAM" id="Phobius"/>
    </source>
</evidence>
<keyword evidence="1" id="KW-0472">Membrane</keyword>
<sequence>MQFVPLRVPGTPWWSSLLVALAVAGLWRTVRWLSTRLRAR</sequence>
<accession>A0ABD5Q0G6</accession>
<dbReference type="GeneID" id="73908187"/>
<reference evidence="2 3" key="1">
    <citation type="journal article" date="2019" name="Int. J. Syst. Evol. Microbiol.">
        <title>The Global Catalogue of Microorganisms (GCM) 10K type strain sequencing project: providing services to taxonomists for standard genome sequencing and annotation.</title>
        <authorList>
            <consortium name="The Broad Institute Genomics Platform"/>
            <consortium name="The Broad Institute Genome Sequencing Center for Infectious Disease"/>
            <person name="Wu L."/>
            <person name="Ma J."/>
        </authorList>
    </citation>
    <scope>NUCLEOTIDE SEQUENCE [LARGE SCALE GENOMIC DNA]</scope>
    <source>
        <strain evidence="2 3">XZYJ18</strain>
    </source>
</reference>
<proteinExistence type="predicted"/>
<dbReference type="AlphaFoldDB" id="A0ABD5Q0G6"/>
<evidence type="ECO:0000313" key="2">
    <source>
        <dbReference type="EMBL" id="MFC4823917.1"/>
    </source>
</evidence>
<keyword evidence="3" id="KW-1185">Reference proteome</keyword>
<feature type="transmembrane region" description="Helical" evidence="1">
    <location>
        <begin position="12"/>
        <end position="30"/>
    </location>
</feature>
<name>A0ABD5Q0G6_9EURY</name>
<keyword evidence="1" id="KW-0812">Transmembrane</keyword>
<gene>
    <name evidence="2" type="ORF">ACFO9K_06550</name>
</gene>
<protein>
    <submittedName>
        <fullName evidence="2">Uncharacterized protein</fullName>
    </submittedName>
</protein>